<name>A0A5P8FKC9_9MICO</name>
<dbReference type="PANTHER" id="PTHR34296:SF2">
    <property type="entry name" value="ABC TRANSPORTER GUANOSINE-BINDING PROTEIN NUPN"/>
    <property type="match status" value="1"/>
</dbReference>
<reference evidence="9 10" key="1">
    <citation type="submission" date="2019-09" db="EMBL/GenBank/DDBJ databases">
        <title>Complete Genome Sequence of Janibacter melonis M714 with both human health impact and industrial applications.</title>
        <authorList>
            <person name="Jin M."/>
            <person name="Zhao Q.R."/>
        </authorList>
    </citation>
    <scope>NUCLEOTIDE SEQUENCE [LARGE SCALE GENOMIC DNA]</scope>
    <source>
        <strain evidence="9 10">M714</strain>
    </source>
</reference>
<dbReference type="Gene3D" id="3.40.50.2300">
    <property type="match status" value="2"/>
</dbReference>
<keyword evidence="6" id="KW-0449">Lipoprotein</keyword>
<comment type="subcellular location">
    <subcellularLocation>
        <location evidence="1">Cell membrane</location>
        <topology evidence="1">Lipid-anchor</topology>
    </subcellularLocation>
</comment>
<dbReference type="KEGG" id="jme:EEW87_003615"/>
<evidence type="ECO:0000259" key="8">
    <source>
        <dbReference type="Pfam" id="PF02608"/>
    </source>
</evidence>
<gene>
    <name evidence="9" type="ORF">EEW87_003615</name>
</gene>
<dbReference type="PANTHER" id="PTHR34296">
    <property type="entry name" value="TRANSCRIPTIONAL ACTIVATOR PROTEIN MED"/>
    <property type="match status" value="1"/>
</dbReference>
<proteinExistence type="inferred from homology"/>
<dbReference type="CDD" id="cd06354">
    <property type="entry name" value="PBP1_PrnA-like"/>
    <property type="match status" value="1"/>
</dbReference>
<evidence type="ECO:0000313" key="9">
    <source>
        <dbReference type="EMBL" id="QFQ29611.2"/>
    </source>
</evidence>
<evidence type="ECO:0000256" key="4">
    <source>
        <dbReference type="ARBA" id="ARBA00022729"/>
    </source>
</evidence>
<dbReference type="InterPro" id="IPR028082">
    <property type="entry name" value="Peripla_BP_I"/>
</dbReference>
<evidence type="ECO:0000256" key="5">
    <source>
        <dbReference type="ARBA" id="ARBA00023136"/>
    </source>
</evidence>
<evidence type="ECO:0000256" key="7">
    <source>
        <dbReference type="SAM" id="SignalP"/>
    </source>
</evidence>
<dbReference type="Pfam" id="PF02608">
    <property type="entry name" value="Bmp"/>
    <property type="match status" value="1"/>
</dbReference>
<evidence type="ECO:0000256" key="2">
    <source>
        <dbReference type="ARBA" id="ARBA00008610"/>
    </source>
</evidence>
<dbReference type="AlphaFoldDB" id="A0A5P8FKC9"/>
<evidence type="ECO:0000313" key="10">
    <source>
        <dbReference type="Proteomes" id="UP000271708"/>
    </source>
</evidence>
<feature type="chain" id="PRO_5030136305" evidence="7">
    <location>
        <begin position="38"/>
        <end position="364"/>
    </location>
</feature>
<evidence type="ECO:0000256" key="6">
    <source>
        <dbReference type="ARBA" id="ARBA00023288"/>
    </source>
</evidence>
<dbReference type="GO" id="GO:0005886">
    <property type="term" value="C:plasma membrane"/>
    <property type="evidence" value="ECO:0007669"/>
    <property type="project" value="UniProtKB-SubCell"/>
</dbReference>
<keyword evidence="5" id="KW-0472">Membrane</keyword>
<feature type="signal peptide" evidence="7">
    <location>
        <begin position="1"/>
        <end position="37"/>
    </location>
</feature>
<protein>
    <submittedName>
        <fullName evidence="9">BMP family ABC transporter substrate-binding protein</fullName>
    </submittedName>
</protein>
<evidence type="ECO:0000256" key="3">
    <source>
        <dbReference type="ARBA" id="ARBA00022475"/>
    </source>
</evidence>
<evidence type="ECO:0000256" key="1">
    <source>
        <dbReference type="ARBA" id="ARBA00004193"/>
    </source>
</evidence>
<keyword evidence="3" id="KW-1003">Cell membrane</keyword>
<dbReference type="Proteomes" id="UP000271708">
    <property type="component" value="Chromosome"/>
</dbReference>
<sequence>MTAPCRSVHEFRRRRATVRHSLIKAAAVSSVAALSLAACGGSDSTGDSTSAEGGSGSDVKACLAYDVGGRGDQSFNDSAAKGLDKAKDELKVETAEVEASQGENDAAREDRLNQLIESGCTDIIAVGYIYAKAVGGAAKENSDIQFAIIDDASEDSAGENVAQLTFAEEQGSYLVGAAAALKSKSNKVGFIGGVDVPLINKFQAGFEAGAKAVNPDIEVSTKYLAEDGSGFADPAKGQTAAEGMYDNGADVVYHAAGGSGSGVFKAAKAAKKMAIGVDSDQALTAEEDVRDVILTSMVKNVDVAVFDHIKAVTEGDMQSGNIIFDLKAGGVDYSTTGGKVDDIKDKLDGYKQEIVDGKVTVPTK</sequence>
<organism evidence="9 10">
    <name type="scientific">Janibacter melonis</name>
    <dbReference type="NCBI Taxonomy" id="262209"/>
    <lineage>
        <taxon>Bacteria</taxon>
        <taxon>Bacillati</taxon>
        <taxon>Actinomycetota</taxon>
        <taxon>Actinomycetes</taxon>
        <taxon>Micrococcales</taxon>
        <taxon>Intrasporangiaceae</taxon>
        <taxon>Janibacter</taxon>
    </lineage>
</organism>
<feature type="domain" description="ABC transporter substrate-binding protein PnrA-like" evidence="8">
    <location>
        <begin position="66"/>
        <end position="362"/>
    </location>
</feature>
<dbReference type="EMBL" id="CP044548">
    <property type="protein sequence ID" value="QFQ29611.2"/>
    <property type="molecule type" value="Genomic_DNA"/>
</dbReference>
<dbReference type="InterPro" id="IPR050957">
    <property type="entry name" value="BMP_lipoprotein"/>
</dbReference>
<keyword evidence="4 7" id="KW-0732">Signal</keyword>
<comment type="similarity">
    <text evidence="2">Belongs to the BMP lipoprotein family.</text>
</comment>
<accession>A0A5P8FKC9</accession>
<dbReference type="SUPFAM" id="SSF53822">
    <property type="entry name" value="Periplasmic binding protein-like I"/>
    <property type="match status" value="1"/>
</dbReference>
<dbReference type="InterPro" id="IPR003760">
    <property type="entry name" value="PnrA-like"/>
</dbReference>